<feature type="domain" description="F-box" evidence="2">
    <location>
        <begin position="35"/>
        <end position="72"/>
    </location>
</feature>
<dbReference type="PROSITE" id="PS50181">
    <property type="entry name" value="FBOX"/>
    <property type="match status" value="1"/>
</dbReference>
<dbReference type="InterPro" id="IPR001810">
    <property type="entry name" value="F-box_dom"/>
</dbReference>
<name>A0A139AGD5_GONPJ</name>
<dbReference type="SUPFAM" id="SSF81383">
    <property type="entry name" value="F-box domain"/>
    <property type="match status" value="1"/>
</dbReference>
<accession>A0A139AGD5</accession>
<reference evidence="3 4" key="1">
    <citation type="journal article" date="2015" name="Genome Biol. Evol.">
        <title>Phylogenomic analyses indicate that early fungi evolved digesting cell walls of algal ancestors of land plants.</title>
        <authorList>
            <person name="Chang Y."/>
            <person name="Wang S."/>
            <person name="Sekimoto S."/>
            <person name="Aerts A.L."/>
            <person name="Choi C."/>
            <person name="Clum A."/>
            <person name="LaButti K.M."/>
            <person name="Lindquist E.A."/>
            <person name="Yee Ngan C."/>
            <person name="Ohm R.A."/>
            <person name="Salamov A.A."/>
            <person name="Grigoriev I.V."/>
            <person name="Spatafora J.W."/>
            <person name="Berbee M.L."/>
        </authorList>
    </citation>
    <scope>NUCLEOTIDE SEQUENCE [LARGE SCALE GENOMIC DNA]</scope>
    <source>
        <strain evidence="3 4">JEL478</strain>
    </source>
</reference>
<feature type="region of interest" description="Disordered" evidence="1">
    <location>
        <begin position="361"/>
        <end position="381"/>
    </location>
</feature>
<evidence type="ECO:0000256" key="1">
    <source>
        <dbReference type="SAM" id="MobiDB-lite"/>
    </source>
</evidence>
<proteinExistence type="predicted"/>
<keyword evidence="4" id="KW-1185">Reference proteome</keyword>
<evidence type="ECO:0000313" key="3">
    <source>
        <dbReference type="EMBL" id="KXS15857.1"/>
    </source>
</evidence>
<organism evidence="3 4">
    <name type="scientific">Gonapodya prolifera (strain JEL478)</name>
    <name type="common">Monoblepharis prolifera</name>
    <dbReference type="NCBI Taxonomy" id="1344416"/>
    <lineage>
        <taxon>Eukaryota</taxon>
        <taxon>Fungi</taxon>
        <taxon>Fungi incertae sedis</taxon>
        <taxon>Chytridiomycota</taxon>
        <taxon>Chytridiomycota incertae sedis</taxon>
        <taxon>Monoblepharidomycetes</taxon>
        <taxon>Monoblepharidales</taxon>
        <taxon>Gonapodyaceae</taxon>
        <taxon>Gonapodya</taxon>
    </lineage>
</organism>
<dbReference type="EMBL" id="KQ965759">
    <property type="protein sequence ID" value="KXS15857.1"/>
    <property type="molecule type" value="Genomic_DNA"/>
</dbReference>
<dbReference type="Pfam" id="PF12937">
    <property type="entry name" value="F-box-like"/>
    <property type="match status" value="1"/>
</dbReference>
<feature type="compositionally biased region" description="Low complexity" evidence="1">
    <location>
        <begin position="364"/>
        <end position="375"/>
    </location>
</feature>
<feature type="compositionally biased region" description="Basic and acidic residues" evidence="1">
    <location>
        <begin position="1"/>
        <end position="13"/>
    </location>
</feature>
<evidence type="ECO:0000259" key="2">
    <source>
        <dbReference type="PROSITE" id="PS50181"/>
    </source>
</evidence>
<dbReference type="Gene3D" id="1.20.1280.50">
    <property type="match status" value="1"/>
</dbReference>
<evidence type="ECO:0000313" key="4">
    <source>
        <dbReference type="Proteomes" id="UP000070544"/>
    </source>
</evidence>
<sequence length="507" mass="55031">MSERTCPSVRRDAPQMLPSPVSPSCPPLSLSLPSTHSWSSLPPELLHRIFRFLSPSSLYATIPRVSRHFRVLALDAVPGCRGGLVGVDCEVAFSTEGATGGCVLAVEDRFRTTQAGGWAGTGTGLPLWAAASAYVPLRPETLLLGGCDALDTHVLQTLAFECPSVFKLHRAGRLRLCVSKLGVSLSGRQHRPEDLAVLRTLATYAHTHAVPDMHIELLEGTLPLTLLPPTISFSSVTRLEVDVLAPILDSAVEAENLVVLLERFPSTASLSGSVFLDAWAAEYIRARVPEKRRNGVTRFDIMMLDADTPELLNAGALFPNVEVLGELDLGGASAIEPLLNIATARTLPLATLRTLHVEVHGGTDADSPPAATTGPGAEGGDPHPLLPHHIATLSHNLSQTSPHLSRIILSFQIQHKISDLSPHPLTLAPGERAALSIADAFFTSPLRGCEFVLDRVFYEDGFYCKGRERLRFGRNRMRLARREAERFAEEVRRVARARGVRVGWTME</sequence>
<dbReference type="AlphaFoldDB" id="A0A139AGD5"/>
<gene>
    <name evidence="3" type="ORF">M427DRAFT_145353</name>
</gene>
<feature type="region of interest" description="Disordered" evidence="1">
    <location>
        <begin position="1"/>
        <end position="21"/>
    </location>
</feature>
<protein>
    <recommendedName>
        <fullName evidence="2">F-box domain-containing protein</fullName>
    </recommendedName>
</protein>
<dbReference type="CDD" id="cd09917">
    <property type="entry name" value="F-box_SF"/>
    <property type="match status" value="1"/>
</dbReference>
<dbReference type="Proteomes" id="UP000070544">
    <property type="component" value="Unassembled WGS sequence"/>
</dbReference>
<dbReference type="InterPro" id="IPR036047">
    <property type="entry name" value="F-box-like_dom_sf"/>
</dbReference>